<keyword evidence="3" id="KW-1185">Reference proteome</keyword>
<evidence type="ECO:0000313" key="2">
    <source>
        <dbReference type="EMBL" id="MPC52677.1"/>
    </source>
</evidence>
<dbReference type="EMBL" id="VSRR010011066">
    <property type="protein sequence ID" value="MPC52677.1"/>
    <property type="molecule type" value="Genomic_DNA"/>
</dbReference>
<gene>
    <name evidence="2" type="ORF">E2C01_046553</name>
</gene>
<protein>
    <submittedName>
        <fullName evidence="2">Uncharacterized protein</fullName>
    </submittedName>
</protein>
<name>A0A5B7G558_PORTR</name>
<dbReference type="Proteomes" id="UP000324222">
    <property type="component" value="Unassembled WGS sequence"/>
</dbReference>
<accession>A0A5B7G558</accession>
<organism evidence="2 3">
    <name type="scientific">Portunus trituberculatus</name>
    <name type="common">Swimming crab</name>
    <name type="synonym">Neptunus trituberculatus</name>
    <dbReference type="NCBI Taxonomy" id="210409"/>
    <lineage>
        <taxon>Eukaryota</taxon>
        <taxon>Metazoa</taxon>
        <taxon>Ecdysozoa</taxon>
        <taxon>Arthropoda</taxon>
        <taxon>Crustacea</taxon>
        <taxon>Multicrustacea</taxon>
        <taxon>Malacostraca</taxon>
        <taxon>Eumalacostraca</taxon>
        <taxon>Eucarida</taxon>
        <taxon>Decapoda</taxon>
        <taxon>Pleocyemata</taxon>
        <taxon>Brachyura</taxon>
        <taxon>Eubrachyura</taxon>
        <taxon>Portunoidea</taxon>
        <taxon>Portunidae</taxon>
        <taxon>Portuninae</taxon>
        <taxon>Portunus</taxon>
    </lineage>
</organism>
<reference evidence="2 3" key="1">
    <citation type="submission" date="2019-05" db="EMBL/GenBank/DDBJ databases">
        <title>Another draft genome of Portunus trituberculatus and its Hox gene families provides insights of decapod evolution.</title>
        <authorList>
            <person name="Jeong J.-H."/>
            <person name="Song I."/>
            <person name="Kim S."/>
            <person name="Choi T."/>
            <person name="Kim D."/>
            <person name="Ryu S."/>
            <person name="Kim W."/>
        </authorList>
    </citation>
    <scope>NUCLEOTIDE SEQUENCE [LARGE SCALE GENOMIC DNA]</scope>
    <source>
        <tissue evidence="2">Muscle</tissue>
    </source>
</reference>
<feature type="region of interest" description="Disordered" evidence="1">
    <location>
        <begin position="17"/>
        <end position="38"/>
    </location>
</feature>
<sequence length="76" mass="7918">MAASLAHVIVLEMPGGARKSASLSHIPAAGSSGSSSRSGVAPELLVLLDKRRSTLTTNQLEVHPCMIFIAHPSIDK</sequence>
<evidence type="ECO:0000313" key="3">
    <source>
        <dbReference type="Proteomes" id="UP000324222"/>
    </source>
</evidence>
<dbReference type="AlphaFoldDB" id="A0A5B7G558"/>
<evidence type="ECO:0000256" key="1">
    <source>
        <dbReference type="SAM" id="MobiDB-lite"/>
    </source>
</evidence>
<proteinExistence type="predicted"/>
<comment type="caution">
    <text evidence="2">The sequence shown here is derived from an EMBL/GenBank/DDBJ whole genome shotgun (WGS) entry which is preliminary data.</text>
</comment>